<proteinExistence type="predicted"/>
<evidence type="ECO:0000313" key="2">
    <source>
        <dbReference type="Proteomes" id="UP000537131"/>
    </source>
</evidence>
<sequence>MINIAYRKEIESINYLPLEVVNVVSQIAAILDDNYGEERNADDDGGYILVVENEEDIKKLNDEIGIDVTTAIPEYVDLIKCSNGEEYTNSLILCNNDFGISLIIPLRLTSKELLDYME</sequence>
<name>A0A7Y0EMF9_9CLOT</name>
<dbReference type="RefSeq" id="WP_169299728.1">
    <property type="nucleotide sequence ID" value="NZ_JABBNI010000063.1"/>
</dbReference>
<protein>
    <submittedName>
        <fullName evidence="1">Uncharacterized protein</fullName>
    </submittedName>
</protein>
<accession>A0A7Y0EMF9</accession>
<evidence type="ECO:0000313" key="1">
    <source>
        <dbReference type="EMBL" id="NMM65140.1"/>
    </source>
</evidence>
<keyword evidence="2" id="KW-1185">Reference proteome</keyword>
<dbReference type="EMBL" id="JABBNI010000063">
    <property type="protein sequence ID" value="NMM65140.1"/>
    <property type="molecule type" value="Genomic_DNA"/>
</dbReference>
<reference evidence="1 2" key="1">
    <citation type="submission" date="2020-06" db="EMBL/GenBank/DDBJ databases">
        <title>Complete Genome Sequence of Clostridium muelleri sp. nov. P21T, an Acid-Alcohol Producing Acetogen Isolated from Old Hay.</title>
        <authorList>
            <person name="Duncan K.E."/>
            <person name="Tanner R.S."/>
        </authorList>
    </citation>
    <scope>NUCLEOTIDE SEQUENCE [LARGE SCALE GENOMIC DNA]</scope>
    <source>
        <strain evidence="1 2">P21</strain>
    </source>
</reference>
<organism evidence="1 2">
    <name type="scientific">Clostridium muellerianum</name>
    <dbReference type="NCBI Taxonomy" id="2716538"/>
    <lineage>
        <taxon>Bacteria</taxon>
        <taxon>Bacillati</taxon>
        <taxon>Bacillota</taxon>
        <taxon>Clostridia</taxon>
        <taxon>Eubacteriales</taxon>
        <taxon>Clostridiaceae</taxon>
        <taxon>Clostridium</taxon>
    </lineage>
</organism>
<gene>
    <name evidence="1" type="ORF">HBE96_21380</name>
</gene>
<comment type="caution">
    <text evidence="1">The sequence shown here is derived from an EMBL/GenBank/DDBJ whole genome shotgun (WGS) entry which is preliminary data.</text>
</comment>
<dbReference type="AlphaFoldDB" id="A0A7Y0EMF9"/>
<dbReference type="Proteomes" id="UP000537131">
    <property type="component" value="Unassembled WGS sequence"/>
</dbReference>